<evidence type="ECO:0000256" key="1">
    <source>
        <dbReference type="SAM" id="Coils"/>
    </source>
</evidence>
<keyword evidence="3" id="KW-1185">Reference proteome</keyword>
<dbReference type="Proteomes" id="UP000028875">
    <property type="component" value="Unassembled WGS sequence"/>
</dbReference>
<keyword evidence="1" id="KW-0175">Coiled coil</keyword>
<organism evidence="2 3">
    <name type="scientific">Virgibacillus massiliensis</name>
    <dbReference type="NCBI Taxonomy" id="1462526"/>
    <lineage>
        <taxon>Bacteria</taxon>
        <taxon>Bacillati</taxon>
        <taxon>Bacillota</taxon>
        <taxon>Bacilli</taxon>
        <taxon>Bacillales</taxon>
        <taxon>Bacillaceae</taxon>
        <taxon>Virgibacillus</taxon>
    </lineage>
</organism>
<protein>
    <submittedName>
        <fullName evidence="2">Uncharacterized protein</fullName>
    </submittedName>
</protein>
<evidence type="ECO:0000313" key="3">
    <source>
        <dbReference type="Proteomes" id="UP000028875"/>
    </source>
</evidence>
<reference evidence="2 3" key="1">
    <citation type="submission" date="2014-03" db="EMBL/GenBank/DDBJ databases">
        <authorList>
            <person name="Urmite Genomes U."/>
        </authorList>
    </citation>
    <scope>NUCLEOTIDE SEQUENCE [LARGE SCALE GENOMIC DNA]</scope>
    <source>
        <strain evidence="2 3">Vm-5</strain>
    </source>
</reference>
<evidence type="ECO:0000313" key="2">
    <source>
        <dbReference type="EMBL" id="CDQ38919.1"/>
    </source>
</evidence>
<proteinExistence type="predicted"/>
<reference evidence="3" key="2">
    <citation type="submission" date="2014-05" db="EMBL/GenBank/DDBJ databases">
        <title>Draft genome sequence of Virgibacillus massiliensis Vm-5.</title>
        <authorList>
            <person name="Khelaifia S."/>
            <person name="Croce O."/>
            <person name="Lagier J.C."/>
            <person name="Raoult D."/>
        </authorList>
    </citation>
    <scope>NUCLEOTIDE SEQUENCE [LARGE SCALE GENOMIC DNA]</scope>
    <source>
        <strain evidence="3">Vm-5</strain>
    </source>
</reference>
<feature type="coiled-coil region" evidence="1">
    <location>
        <begin position="53"/>
        <end position="80"/>
    </location>
</feature>
<dbReference type="OrthoDB" id="9937965at2"/>
<name>A0A024Q8W4_9BACI</name>
<gene>
    <name evidence="2" type="ORF">BN990_01196</name>
</gene>
<dbReference type="RefSeq" id="WP_038242901.1">
    <property type="nucleotide sequence ID" value="NZ_BNER01000003.1"/>
</dbReference>
<accession>A0A024Q8W4</accession>
<dbReference type="EMBL" id="CCDP010000001">
    <property type="protein sequence ID" value="CDQ38919.1"/>
    <property type="molecule type" value="Genomic_DNA"/>
</dbReference>
<dbReference type="STRING" id="1462526.BN990_01196"/>
<sequence length="83" mass="9571">MKTTEVRLIEKANKLQLQINYIVYPFVNAEHPAHRTLQDLMIEKANAGDYSLIESVNQKVAELTKERAEVMQELNNIREGKTT</sequence>
<dbReference type="eggNOG" id="ENOG50345DE">
    <property type="taxonomic scope" value="Bacteria"/>
</dbReference>
<comment type="caution">
    <text evidence="2">The sequence shown here is derived from an EMBL/GenBank/DDBJ whole genome shotgun (WGS) entry which is preliminary data.</text>
</comment>
<dbReference type="AlphaFoldDB" id="A0A024Q8W4"/>